<proteinExistence type="predicted"/>
<dbReference type="RefSeq" id="WP_195388218.1">
    <property type="nucleotide sequence ID" value="NZ_JADNGL010000006.1"/>
</dbReference>
<name>A0AAW6E8Q8_9FIRM</name>
<dbReference type="Proteomes" id="UP001211015">
    <property type="component" value="Unassembled WGS sequence"/>
</dbReference>
<evidence type="ECO:0000313" key="3">
    <source>
        <dbReference type="Proteomes" id="UP001211015"/>
    </source>
</evidence>
<dbReference type="SUPFAM" id="SSF52402">
    <property type="entry name" value="Adenine nucleotide alpha hydrolases-like"/>
    <property type="match status" value="1"/>
</dbReference>
<dbReference type="PANTHER" id="PTHR43196:SF2">
    <property type="entry name" value="PHOSPHOADENOSINE PHOSPHOSULFATE REDUCTASE"/>
    <property type="match status" value="1"/>
</dbReference>
<sequence length="337" mass="39247">MSKAFASSLDTKNFAIIDGYAKAVSVLSRFHTPLCSISGGSDSDIVLDVIQNVDEKKKVRYFWIDTGLEYRATKEHLNDLEKKYGIEIERIKACKPIPICCKEYGQPFLSKYVSEQIMRLQMHEFQWEDKPLPELLEKYPNCKIALQWWCNAYYSPENGVVKMSRFSIGRNRWLKEFMMANPPDFKISNKCCEYAKKKPAKLLIQKYDADLEIIGVRKAEGGIRSASYKTCFSESKSKGCNSYRPVFWYTDSDKKAYEEFYGIQHSRCYTEYGLKRTGCVGCPYNPRVTEELEIIRKHEPKLYTAAQNIFGDSYAYTRKYRAFQKMMKKKTKENTNA</sequence>
<dbReference type="AlphaFoldDB" id="A0AAW6E8Q8"/>
<dbReference type="InterPro" id="IPR050128">
    <property type="entry name" value="Sulfate_adenylyltrnsfr_sub2"/>
</dbReference>
<reference evidence="2" key="1">
    <citation type="submission" date="2023-01" db="EMBL/GenBank/DDBJ databases">
        <title>Human gut microbiome strain richness.</title>
        <authorList>
            <person name="Chen-Liaw A."/>
        </authorList>
    </citation>
    <scope>NUCLEOTIDE SEQUENCE</scope>
    <source>
        <strain evidence="2">1001275st1_F4_1001275B_160808</strain>
    </source>
</reference>
<dbReference type="EMBL" id="JAQMLV010000005">
    <property type="protein sequence ID" value="MDB8744370.1"/>
    <property type="molecule type" value="Genomic_DNA"/>
</dbReference>
<dbReference type="GO" id="GO:0003824">
    <property type="term" value="F:catalytic activity"/>
    <property type="evidence" value="ECO:0007669"/>
    <property type="project" value="InterPro"/>
</dbReference>
<accession>A0AAW6E8Q8</accession>
<dbReference type="Gene3D" id="3.40.50.620">
    <property type="entry name" value="HUPs"/>
    <property type="match status" value="1"/>
</dbReference>
<protein>
    <submittedName>
        <fullName evidence="2">Phosphoadenosine phosphosulfate reductase family protein</fullName>
    </submittedName>
</protein>
<dbReference type="Pfam" id="PF01507">
    <property type="entry name" value="PAPS_reduct"/>
    <property type="match status" value="1"/>
</dbReference>
<dbReference type="InterPro" id="IPR014729">
    <property type="entry name" value="Rossmann-like_a/b/a_fold"/>
</dbReference>
<dbReference type="InterPro" id="IPR002500">
    <property type="entry name" value="PAPS_reduct_dom"/>
</dbReference>
<dbReference type="PANTHER" id="PTHR43196">
    <property type="entry name" value="SULFATE ADENYLYLTRANSFERASE SUBUNIT 2"/>
    <property type="match status" value="1"/>
</dbReference>
<feature type="domain" description="Phosphoadenosine phosphosulphate reductase" evidence="1">
    <location>
        <begin position="34"/>
        <end position="90"/>
    </location>
</feature>
<evidence type="ECO:0000313" key="2">
    <source>
        <dbReference type="EMBL" id="MDB8744370.1"/>
    </source>
</evidence>
<gene>
    <name evidence="2" type="ORF">PNU62_04995</name>
</gene>
<comment type="caution">
    <text evidence="2">The sequence shown here is derived from an EMBL/GenBank/DDBJ whole genome shotgun (WGS) entry which is preliminary data.</text>
</comment>
<organism evidence="2 3">
    <name type="scientific">Ruminococcus bicirculans</name>
    <name type="common">ex Wegman et al. 2014</name>
    <dbReference type="NCBI Taxonomy" id="1160721"/>
    <lineage>
        <taxon>Bacteria</taxon>
        <taxon>Bacillati</taxon>
        <taxon>Bacillota</taxon>
        <taxon>Clostridia</taxon>
        <taxon>Eubacteriales</taxon>
        <taxon>Oscillospiraceae</taxon>
        <taxon>Ruminococcus</taxon>
    </lineage>
</organism>
<evidence type="ECO:0000259" key="1">
    <source>
        <dbReference type="Pfam" id="PF01507"/>
    </source>
</evidence>